<reference evidence="1" key="1">
    <citation type="journal article" date="2012" name="Nat. Genet.">
        <title>Whole-genome sequence of Schistosoma haematobium.</title>
        <authorList>
            <person name="Young N.D."/>
            <person name="Jex A.R."/>
            <person name="Li B."/>
            <person name="Liu S."/>
            <person name="Yang L."/>
            <person name="Xiong Z."/>
            <person name="Li Y."/>
            <person name="Cantacessi C."/>
            <person name="Hall R.S."/>
            <person name="Xu X."/>
            <person name="Chen F."/>
            <person name="Wu X."/>
            <person name="Zerlotini A."/>
            <person name="Oliveira G."/>
            <person name="Hofmann A."/>
            <person name="Zhang G."/>
            <person name="Fang X."/>
            <person name="Kang Y."/>
            <person name="Campbell B.E."/>
            <person name="Loukas A."/>
            <person name="Ranganathan S."/>
            <person name="Rollinson D."/>
            <person name="Rinaldi G."/>
            <person name="Brindley P.J."/>
            <person name="Yang H."/>
            <person name="Wang J."/>
            <person name="Wang J."/>
            <person name="Gasser R.B."/>
        </authorList>
    </citation>
    <scope>NUCLEOTIDE SEQUENCE [LARGE SCALE GENOMIC DNA]</scope>
</reference>
<dbReference type="EMBL" id="KL251142">
    <property type="protein sequence ID" value="KGB39139.1"/>
    <property type="molecule type" value="Genomic_DNA"/>
</dbReference>
<feature type="non-terminal residue" evidence="1">
    <location>
        <position position="1"/>
    </location>
</feature>
<dbReference type="AlphaFoldDB" id="A0A095A0X3"/>
<name>A0A095A0X3_SCHHA</name>
<protein>
    <submittedName>
        <fullName evidence="1">Uncharacterized protein</fullName>
    </submittedName>
</protein>
<proteinExistence type="predicted"/>
<organism evidence="1">
    <name type="scientific">Schistosoma haematobium</name>
    <name type="common">Blood fluke</name>
    <dbReference type="NCBI Taxonomy" id="6185"/>
    <lineage>
        <taxon>Eukaryota</taxon>
        <taxon>Metazoa</taxon>
        <taxon>Spiralia</taxon>
        <taxon>Lophotrochozoa</taxon>
        <taxon>Platyhelminthes</taxon>
        <taxon>Trematoda</taxon>
        <taxon>Digenea</taxon>
        <taxon>Strigeidida</taxon>
        <taxon>Schistosomatoidea</taxon>
        <taxon>Schistosomatidae</taxon>
        <taxon>Schistosoma</taxon>
    </lineage>
</organism>
<sequence>SECRSFLIYLCPLIRQQTLPQHLYLNFKYLALSVYSLTYPKLHNGVTKSVRMDLRNFLQKYERCYGFENLVYNVHFLQHVPDDARAHGPTESFSAFTFNTYVKQIKKSMH</sequence>
<evidence type="ECO:0000313" key="1">
    <source>
        <dbReference type="EMBL" id="KGB39139.1"/>
    </source>
</evidence>
<accession>A0A095A0X3</accession>
<feature type="non-terminal residue" evidence="1">
    <location>
        <position position="110"/>
    </location>
</feature>
<gene>
    <name evidence="1" type="ORF">MS3_07557</name>
</gene>